<feature type="region of interest" description="Disordered" evidence="1">
    <location>
        <begin position="1"/>
        <end position="22"/>
    </location>
</feature>
<keyword evidence="3" id="KW-1185">Reference proteome</keyword>
<evidence type="ECO:0000313" key="2">
    <source>
        <dbReference type="EMBL" id="GMA36391.1"/>
    </source>
</evidence>
<organism evidence="2 3">
    <name type="scientific">Demequina litorisediminis</name>
    <dbReference type="NCBI Taxonomy" id="1849022"/>
    <lineage>
        <taxon>Bacteria</taxon>
        <taxon>Bacillati</taxon>
        <taxon>Actinomycetota</taxon>
        <taxon>Actinomycetes</taxon>
        <taxon>Micrococcales</taxon>
        <taxon>Demequinaceae</taxon>
        <taxon>Demequina</taxon>
    </lineage>
</organism>
<reference evidence="3" key="1">
    <citation type="journal article" date="2019" name="Int. J. Syst. Evol. Microbiol.">
        <title>The Global Catalogue of Microorganisms (GCM) 10K type strain sequencing project: providing services to taxonomists for standard genome sequencing and annotation.</title>
        <authorList>
            <consortium name="The Broad Institute Genomics Platform"/>
            <consortium name="The Broad Institute Genome Sequencing Center for Infectious Disease"/>
            <person name="Wu L."/>
            <person name="Ma J."/>
        </authorList>
    </citation>
    <scope>NUCLEOTIDE SEQUENCE [LARGE SCALE GENOMIC DNA]</scope>
    <source>
        <strain evidence="3">NBRC 112299</strain>
    </source>
</reference>
<gene>
    <name evidence="2" type="ORF">GCM10025876_25950</name>
</gene>
<name>A0ABQ6IGU0_9MICO</name>
<feature type="region of interest" description="Disordered" evidence="1">
    <location>
        <begin position="106"/>
        <end position="149"/>
    </location>
</feature>
<proteinExistence type="predicted"/>
<evidence type="ECO:0000313" key="3">
    <source>
        <dbReference type="Proteomes" id="UP001157125"/>
    </source>
</evidence>
<dbReference type="EMBL" id="BSUN01000001">
    <property type="protein sequence ID" value="GMA36391.1"/>
    <property type="molecule type" value="Genomic_DNA"/>
</dbReference>
<sequence>MAPALLQQGQARRRTPPGTARTTRRLHITRSGNSVTVERDGGKKATATKDVALHWEGTSNYQSGSNEDPYVDIYNGNGASEIRGTHGKYRHGKPAHQRAVDHLAAHHHRQRTEGSTPSTYTVLPRCLPHGTPTPSRRRPSWRAATRCVR</sequence>
<dbReference type="Proteomes" id="UP001157125">
    <property type="component" value="Unassembled WGS sequence"/>
</dbReference>
<evidence type="ECO:0000256" key="1">
    <source>
        <dbReference type="SAM" id="MobiDB-lite"/>
    </source>
</evidence>
<protein>
    <submittedName>
        <fullName evidence="2">Uncharacterized protein</fullName>
    </submittedName>
</protein>
<accession>A0ABQ6IGU0</accession>
<comment type="caution">
    <text evidence="2">The sequence shown here is derived from an EMBL/GenBank/DDBJ whole genome shotgun (WGS) entry which is preliminary data.</text>
</comment>